<dbReference type="InterPro" id="IPR013105">
    <property type="entry name" value="TPR_2"/>
</dbReference>
<sequence>MASNSDHLERLRAIVQDSLGKHLYENAIFFADKLVTLSNNEPDDVYRLVQAYMYTKQHRRALHVLHRTQQATASSRFRYLTAKCLAECLELDECLATLDEAALQAVSEETARDGGDDGQVRMLAAMQLLKGSVYESQENWPLAARCYMAALHADALCYEALNRIVSNHMISTTEQRALLESLEPKLQAVDAEWLRVYYRCKLEPDEGRVLADKYLADEEDEEIARSGLGASGLVGALGVGAFGLTAPQHADEASARAAADAVAEGLCGERAGILELRENVDMLTAAAEYEYAHGHYRACYKLSSRVLSKDPFQQHVLPVHVCSMVRLDLRSELFSLAHQLVEEYPSTAVSWYAVGCYYHLIGDFENARRYFSKATTLNHRFVPAWVGFGHAFAAQDESDQAMAAYRTASRLFPGSHIPWLGIGMEYLRTNHLHLALQYIRQAQEICPTDPLVLHELGVLHFHEGEYEAAVSFFLRVAEGCNEYDEAVREPSVFNLGHAYRKLRDFSNAAKWYRAALSINPRVASTYSALGFTLHLSGNLDGAIELYHQSLSLKPDDTFTCEMLSEALQNTLEDPTNLDGVTFAMPGSSRAAVGASSSAAMDVGA</sequence>
<feature type="repeat" description="TPR" evidence="7">
    <location>
        <begin position="489"/>
        <end position="522"/>
    </location>
</feature>
<dbReference type="Pfam" id="PF13374">
    <property type="entry name" value="TPR_10"/>
    <property type="match status" value="1"/>
</dbReference>
<name>A0A0M0JPE1_9EUKA</name>
<proteinExistence type="predicted"/>
<keyword evidence="9" id="KW-1185">Reference proteome</keyword>
<dbReference type="Proteomes" id="UP000037460">
    <property type="component" value="Unassembled WGS sequence"/>
</dbReference>
<dbReference type="GO" id="GO:0016567">
    <property type="term" value="P:protein ubiquitination"/>
    <property type="evidence" value="ECO:0007669"/>
    <property type="project" value="TreeGrafter"/>
</dbReference>
<dbReference type="SUPFAM" id="SSF48452">
    <property type="entry name" value="TPR-like"/>
    <property type="match status" value="2"/>
</dbReference>
<dbReference type="Pfam" id="PF07719">
    <property type="entry name" value="TPR_2"/>
    <property type="match status" value="1"/>
</dbReference>
<dbReference type="InterPro" id="IPR019734">
    <property type="entry name" value="TPR_rpt"/>
</dbReference>
<feature type="repeat" description="TPR" evidence="7">
    <location>
        <begin position="416"/>
        <end position="449"/>
    </location>
</feature>
<dbReference type="PANTHER" id="PTHR12558">
    <property type="entry name" value="CELL DIVISION CYCLE 16,23,27"/>
    <property type="match status" value="1"/>
</dbReference>
<accession>A0A0M0JPE1</accession>
<keyword evidence="2" id="KW-0677">Repeat</keyword>
<gene>
    <name evidence="8" type="ORF">Ctob_002729</name>
</gene>
<protein>
    <submittedName>
        <fullName evidence="8">Anaphase-promoting complex subunit 6-like protein</fullName>
    </submittedName>
</protein>
<feature type="repeat" description="TPR" evidence="7">
    <location>
        <begin position="382"/>
        <end position="415"/>
    </location>
</feature>
<keyword evidence="5 7" id="KW-0802">TPR repeat</keyword>
<evidence type="ECO:0000313" key="8">
    <source>
        <dbReference type="EMBL" id="KOO28113.1"/>
    </source>
</evidence>
<evidence type="ECO:0000256" key="6">
    <source>
        <dbReference type="ARBA" id="ARBA00023306"/>
    </source>
</evidence>
<dbReference type="GO" id="GO:0045842">
    <property type="term" value="P:positive regulation of mitotic metaphase/anaphase transition"/>
    <property type="evidence" value="ECO:0007669"/>
    <property type="project" value="TreeGrafter"/>
</dbReference>
<dbReference type="PROSITE" id="PS50005">
    <property type="entry name" value="TPR"/>
    <property type="match status" value="5"/>
</dbReference>
<dbReference type="Pfam" id="PF13181">
    <property type="entry name" value="TPR_8"/>
    <property type="match status" value="1"/>
</dbReference>
<evidence type="ECO:0000256" key="2">
    <source>
        <dbReference type="ARBA" id="ARBA00022737"/>
    </source>
</evidence>
<evidence type="ECO:0000256" key="5">
    <source>
        <dbReference type="ARBA" id="ARBA00022803"/>
    </source>
</evidence>
<dbReference type="AlphaFoldDB" id="A0A0M0JPE1"/>
<evidence type="ECO:0000313" key="9">
    <source>
        <dbReference type="Proteomes" id="UP000037460"/>
    </source>
</evidence>
<dbReference type="Pfam" id="PF13432">
    <property type="entry name" value="TPR_16"/>
    <property type="match status" value="1"/>
</dbReference>
<dbReference type="GO" id="GO:0051301">
    <property type="term" value="P:cell division"/>
    <property type="evidence" value="ECO:0007669"/>
    <property type="project" value="UniProtKB-KW"/>
</dbReference>
<organism evidence="8 9">
    <name type="scientific">Chrysochromulina tobinii</name>
    <dbReference type="NCBI Taxonomy" id="1460289"/>
    <lineage>
        <taxon>Eukaryota</taxon>
        <taxon>Haptista</taxon>
        <taxon>Haptophyta</taxon>
        <taxon>Prymnesiophyceae</taxon>
        <taxon>Prymnesiales</taxon>
        <taxon>Chrysochromulinaceae</taxon>
        <taxon>Chrysochromulina</taxon>
    </lineage>
</organism>
<keyword evidence="4" id="KW-0833">Ubl conjugation pathway</keyword>
<comment type="caution">
    <text evidence="8">The sequence shown here is derived from an EMBL/GenBank/DDBJ whole genome shotgun (WGS) entry which is preliminary data.</text>
</comment>
<evidence type="ECO:0000256" key="1">
    <source>
        <dbReference type="ARBA" id="ARBA00022618"/>
    </source>
</evidence>
<evidence type="ECO:0000256" key="3">
    <source>
        <dbReference type="ARBA" id="ARBA00022776"/>
    </source>
</evidence>
<dbReference type="EMBL" id="JWZX01002618">
    <property type="protein sequence ID" value="KOO28113.1"/>
    <property type="molecule type" value="Genomic_DNA"/>
</dbReference>
<evidence type="ECO:0000256" key="7">
    <source>
        <dbReference type="PROSITE-ProRule" id="PRU00339"/>
    </source>
</evidence>
<dbReference type="Gene3D" id="1.25.40.10">
    <property type="entry name" value="Tetratricopeptide repeat domain"/>
    <property type="match status" value="2"/>
</dbReference>
<dbReference type="SMART" id="SM00028">
    <property type="entry name" value="TPR"/>
    <property type="match status" value="7"/>
</dbReference>
<dbReference type="Pfam" id="PF12895">
    <property type="entry name" value="ANAPC3"/>
    <property type="match status" value="1"/>
</dbReference>
<feature type="repeat" description="TPR" evidence="7">
    <location>
        <begin position="523"/>
        <end position="556"/>
    </location>
</feature>
<keyword evidence="3" id="KW-0498">Mitosis</keyword>
<dbReference type="GO" id="GO:0005737">
    <property type="term" value="C:cytoplasm"/>
    <property type="evidence" value="ECO:0007669"/>
    <property type="project" value="TreeGrafter"/>
</dbReference>
<dbReference type="InterPro" id="IPR011990">
    <property type="entry name" value="TPR-like_helical_dom_sf"/>
</dbReference>
<feature type="repeat" description="TPR" evidence="7">
    <location>
        <begin position="348"/>
        <end position="381"/>
    </location>
</feature>
<dbReference type="GO" id="GO:0031145">
    <property type="term" value="P:anaphase-promoting complex-dependent catabolic process"/>
    <property type="evidence" value="ECO:0007669"/>
    <property type="project" value="TreeGrafter"/>
</dbReference>
<evidence type="ECO:0000256" key="4">
    <source>
        <dbReference type="ARBA" id="ARBA00022786"/>
    </source>
</evidence>
<keyword evidence="6" id="KW-0131">Cell cycle</keyword>
<dbReference type="PANTHER" id="PTHR12558:SF9">
    <property type="entry name" value="CELL DIVISION CYCLE PROTEIN 16 HOMOLOG"/>
    <property type="match status" value="1"/>
</dbReference>
<dbReference type="OrthoDB" id="10006270at2759"/>
<reference evidence="9" key="1">
    <citation type="journal article" date="2015" name="PLoS Genet.">
        <title>Genome Sequence and Transcriptome Analyses of Chrysochromulina tobin: Metabolic Tools for Enhanced Algal Fitness in the Prominent Order Prymnesiales (Haptophyceae).</title>
        <authorList>
            <person name="Hovde B.T."/>
            <person name="Deodato C.R."/>
            <person name="Hunsperger H.M."/>
            <person name="Ryken S.A."/>
            <person name="Yost W."/>
            <person name="Jha R.K."/>
            <person name="Patterson J."/>
            <person name="Monnat R.J. Jr."/>
            <person name="Barlow S.B."/>
            <person name="Starkenburg S.R."/>
            <person name="Cattolico R.A."/>
        </authorList>
    </citation>
    <scope>NUCLEOTIDE SEQUENCE</scope>
    <source>
        <strain evidence="9">CCMP291</strain>
    </source>
</reference>
<keyword evidence="1" id="KW-0132">Cell division</keyword>
<dbReference type="GO" id="GO:0005680">
    <property type="term" value="C:anaphase-promoting complex"/>
    <property type="evidence" value="ECO:0007669"/>
    <property type="project" value="TreeGrafter"/>
</dbReference>